<dbReference type="eggNOG" id="COG4191">
    <property type="taxonomic scope" value="Bacteria"/>
</dbReference>
<dbReference type="RefSeq" id="WP_015329681.1">
    <property type="nucleotide sequence ID" value="NC_020054.1"/>
</dbReference>
<dbReference type="HOGENOM" id="CLU_022317_0_0_10"/>
<dbReference type="Gene3D" id="2.60.120.260">
    <property type="entry name" value="Galactose-binding domain-like"/>
    <property type="match status" value="1"/>
</dbReference>
<feature type="signal peptide" evidence="6">
    <location>
        <begin position="1"/>
        <end position="19"/>
    </location>
</feature>
<evidence type="ECO:0000256" key="4">
    <source>
        <dbReference type="SAM" id="Coils"/>
    </source>
</evidence>
<dbReference type="Gene3D" id="3.30.565.10">
    <property type="entry name" value="Histidine kinase-like ATPase, C-terminal domain"/>
    <property type="match status" value="1"/>
</dbReference>
<keyword evidence="5" id="KW-0812">Transmembrane</keyword>
<dbReference type="SUPFAM" id="SSF47384">
    <property type="entry name" value="Homodimeric domain of signal transducing histidine kinase"/>
    <property type="match status" value="1"/>
</dbReference>
<evidence type="ECO:0000259" key="7">
    <source>
        <dbReference type="PROSITE" id="PS50109"/>
    </source>
</evidence>
<keyword evidence="8" id="KW-0418">Kinase</keyword>
<feature type="transmembrane region" description="Helical" evidence="5">
    <location>
        <begin position="201"/>
        <end position="220"/>
    </location>
</feature>
<evidence type="ECO:0000313" key="8">
    <source>
        <dbReference type="EMBL" id="CCG98581.1"/>
    </source>
</evidence>
<evidence type="ECO:0000256" key="2">
    <source>
        <dbReference type="ARBA" id="ARBA00012438"/>
    </source>
</evidence>
<comment type="catalytic activity">
    <reaction evidence="1">
        <text>ATP + protein L-histidine = ADP + protein N-phospho-L-histidine.</text>
        <dbReference type="EC" id="2.7.13.3"/>
    </reaction>
</comment>
<sequence>MKSALLFFFGCLLYTATCAQSFRINRLPDEGQLLDTYWRWQAGDNPAWADPNFDARRWDTIPVYPTVAQLTEYKQKGIGWARLRLQVDSSVAARALSLRVFERWAADVYVDGRLIHRFGQIDGQGKIRQKHLSPQGEYVQLPNLSAGLHTLALRLARKPLAWYMPSRLDRVGSVFSVRLVPTDGLTWRVTRRTHWDAVNNYWLLGFFLALATIHLLYYIYRRKRINLIFSLSMFFGVLWFVMANLTRYSTDSVWAEWATLFSALMLTLYFSSLLLTYYLHLHQRPHWLFWLTAGVMLTNVFISSYTPLDLTAYIFPWGIAILLTLGMVLSIRAIKRKIADGWIVMGSLAILITILTSQLVINVLLGAWVASNANTINQLIDNIFFMTAPLTLALLLARENAQTNQQLTQHLAEVKQLSAEKEEILTRQKVLLEQQVAERTQALSQSLDELRTTQQQLVQREKMASLGELTAGIAHEIQNPLNFVNNFAEVSLELAQELGDERTRSNRDEALEAELLTDLTQNLEKIGHHGKRASNIVRGMLEHSRSSSGERQPTDLNALADEYLRLSYHGLRAKDKSFNAKLVTEFDPALPPLSVVGQDIGRVLLNLFNNAFYAVQERARQDQVGYEPTVSVKTEQSANRVSIRVSDNGMGIPAAVREKIFQPFFTTKPTGQGTGLGLSLSYDIISKGHAGTLRVESEEGAGTTFMIELPTKTSVTGN</sequence>
<proteinExistence type="predicted"/>
<dbReference type="GO" id="GO:0000155">
    <property type="term" value="F:phosphorelay sensor kinase activity"/>
    <property type="evidence" value="ECO:0007669"/>
    <property type="project" value="InterPro"/>
</dbReference>
<protein>
    <recommendedName>
        <fullName evidence="2">histidine kinase</fullName>
        <ecNumber evidence="2">2.7.13.3</ecNumber>
    </recommendedName>
</protein>
<dbReference type="InterPro" id="IPR004358">
    <property type="entry name" value="Sig_transdc_His_kin-like_C"/>
</dbReference>
<dbReference type="Pfam" id="PF07695">
    <property type="entry name" value="7TMR-DISM_7TM"/>
    <property type="match status" value="1"/>
</dbReference>
<feature type="chain" id="PRO_5003630119" description="histidine kinase" evidence="6">
    <location>
        <begin position="20"/>
        <end position="718"/>
    </location>
</feature>
<keyword evidence="4" id="KW-0175">Coiled coil</keyword>
<dbReference type="EMBL" id="HE796683">
    <property type="protein sequence ID" value="CCG98581.1"/>
    <property type="molecule type" value="Genomic_DNA"/>
</dbReference>
<reference evidence="8 9" key="1">
    <citation type="journal article" date="2012" name="J. Bacteriol.">
        <title>Genome Sequence of Fibrella aestuarina BUZ 2T, a Filamentous Marine Bacterium.</title>
        <authorList>
            <person name="Filippini M."/>
            <person name="Qi W."/>
            <person name="Blom J."/>
            <person name="Goesmann A."/>
            <person name="Smits T.H."/>
            <person name="Bagheri H.C."/>
        </authorList>
    </citation>
    <scope>NUCLEOTIDE SEQUENCE [LARGE SCALE GENOMIC DNA]</scope>
    <source>
        <strain evidence="9">BUZ 2T</strain>
    </source>
</reference>
<dbReference type="Proteomes" id="UP000011058">
    <property type="component" value="Chromosome"/>
</dbReference>
<dbReference type="EC" id="2.7.13.3" evidence="2"/>
<dbReference type="InterPro" id="IPR005467">
    <property type="entry name" value="His_kinase_dom"/>
</dbReference>
<dbReference type="STRING" id="1166018.FAES_0570"/>
<dbReference type="PRINTS" id="PR00344">
    <property type="entry name" value="BCTRLSENSOR"/>
</dbReference>
<accession>I0K378</accession>
<dbReference type="PANTHER" id="PTHR43065">
    <property type="entry name" value="SENSOR HISTIDINE KINASE"/>
    <property type="match status" value="1"/>
</dbReference>
<evidence type="ECO:0000256" key="1">
    <source>
        <dbReference type="ARBA" id="ARBA00000085"/>
    </source>
</evidence>
<feature type="transmembrane region" description="Helical" evidence="5">
    <location>
        <begin position="287"/>
        <end position="306"/>
    </location>
</feature>
<feature type="transmembrane region" description="Helical" evidence="5">
    <location>
        <begin position="257"/>
        <end position="280"/>
    </location>
</feature>
<dbReference type="SUPFAM" id="SSF55874">
    <property type="entry name" value="ATPase domain of HSP90 chaperone/DNA topoisomerase II/histidine kinase"/>
    <property type="match status" value="1"/>
</dbReference>
<feature type="coiled-coil region" evidence="4">
    <location>
        <begin position="400"/>
        <end position="427"/>
    </location>
</feature>
<dbReference type="PROSITE" id="PS50109">
    <property type="entry name" value="HIS_KIN"/>
    <property type="match status" value="1"/>
</dbReference>
<dbReference type="SMART" id="SM00388">
    <property type="entry name" value="HisKA"/>
    <property type="match status" value="1"/>
</dbReference>
<dbReference type="InterPro" id="IPR003594">
    <property type="entry name" value="HATPase_dom"/>
</dbReference>
<dbReference type="InterPro" id="IPR008979">
    <property type="entry name" value="Galactose-bd-like_sf"/>
</dbReference>
<keyword evidence="9" id="KW-1185">Reference proteome</keyword>
<name>I0K378_9BACT</name>
<keyword evidence="5" id="KW-0472">Membrane</keyword>
<dbReference type="AlphaFoldDB" id="I0K378"/>
<dbReference type="InterPro" id="IPR036890">
    <property type="entry name" value="HATPase_C_sf"/>
</dbReference>
<dbReference type="InterPro" id="IPR003661">
    <property type="entry name" value="HisK_dim/P_dom"/>
</dbReference>
<keyword evidence="8" id="KW-0808">Transferase</keyword>
<keyword evidence="3" id="KW-0597">Phosphoprotein</keyword>
<evidence type="ECO:0000256" key="3">
    <source>
        <dbReference type="ARBA" id="ARBA00022553"/>
    </source>
</evidence>
<gene>
    <name evidence="8" type="ORF">FAES_0570</name>
</gene>
<keyword evidence="6" id="KW-0732">Signal</keyword>
<dbReference type="Gene3D" id="1.10.287.130">
    <property type="match status" value="1"/>
</dbReference>
<dbReference type="OrthoDB" id="9806995at2"/>
<dbReference type="SUPFAM" id="SSF49785">
    <property type="entry name" value="Galactose-binding domain-like"/>
    <property type="match status" value="1"/>
</dbReference>
<dbReference type="CDD" id="cd00082">
    <property type="entry name" value="HisKA"/>
    <property type="match status" value="1"/>
</dbReference>
<feature type="transmembrane region" description="Helical" evidence="5">
    <location>
        <begin position="312"/>
        <end position="331"/>
    </location>
</feature>
<keyword evidence="5" id="KW-1133">Transmembrane helix</keyword>
<dbReference type="SMART" id="SM00387">
    <property type="entry name" value="HATPase_c"/>
    <property type="match status" value="1"/>
</dbReference>
<evidence type="ECO:0000313" key="9">
    <source>
        <dbReference type="Proteomes" id="UP000011058"/>
    </source>
</evidence>
<evidence type="ECO:0000256" key="6">
    <source>
        <dbReference type="SAM" id="SignalP"/>
    </source>
</evidence>
<feature type="transmembrane region" description="Helical" evidence="5">
    <location>
        <begin position="343"/>
        <end position="370"/>
    </location>
</feature>
<dbReference type="KEGG" id="fae:FAES_0570"/>
<feature type="transmembrane region" description="Helical" evidence="5">
    <location>
        <begin position="227"/>
        <end position="245"/>
    </location>
</feature>
<dbReference type="Pfam" id="PF02518">
    <property type="entry name" value="HATPase_c"/>
    <property type="match status" value="1"/>
</dbReference>
<feature type="domain" description="Histidine kinase" evidence="7">
    <location>
        <begin position="472"/>
        <end position="713"/>
    </location>
</feature>
<dbReference type="InterPro" id="IPR036097">
    <property type="entry name" value="HisK_dim/P_sf"/>
</dbReference>
<organism evidence="8 9">
    <name type="scientific">Fibrella aestuarina BUZ 2</name>
    <dbReference type="NCBI Taxonomy" id="1166018"/>
    <lineage>
        <taxon>Bacteria</taxon>
        <taxon>Pseudomonadati</taxon>
        <taxon>Bacteroidota</taxon>
        <taxon>Cytophagia</taxon>
        <taxon>Cytophagales</taxon>
        <taxon>Spirosomataceae</taxon>
        <taxon>Fibrella</taxon>
    </lineage>
</organism>
<evidence type="ECO:0000256" key="5">
    <source>
        <dbReference type="SAM" id="Phobius"/>
    </source>
</evidence>
<dbReference type="InterPro" id="IPR011623">
    <property type="entry name" value="7TMR_DISM_rcpt_extracell_dom1"/>
</dbReference>
<dbReference type="Pfam" id="PF00512">
    <property type="entry name" value="HisKA"/>
    <property type="match status" value="1"/>
</dbReference>
<dbReference type="PANTHER" id="PTHR43065:SF42">
    <property type="entry name" value="TWO-COMPONENT SENSOR PPRA"/>
    <property type="match status" value="1"/>
</dbReference>